<protein>
    <submittedName>
        <fullName evidence="2">Uncharacterized protein</fullName>
    </submittedName>
</protein>
<dbReference type="Proteomes" id="UP000019460">
    <property type="component" value="Unassembled WGS sequence"/>
</dbReference>
<accession>W9W1E5</accession>
<dbReference type="EMBL" id="AONC01000012">
    <property type="protein sequence ID" value="EXJ16410.1"/>
    <property type="molecule type" value="Genomic_DNA"/>
</dbReference>
<sequence length="83" mass="9155">MGGGHRRWRAIRPQVAMEPGDQDVEDSGGAVRLTWSTDGFEWTRLFEPAGDGGSDEVFWIGDPDMLGVRCVADRVQSHDQLPA</sequence>
<dbReference type="AlphaFoldDB" id="W9W1E5"/>
<comment type="caution">
    <text evidence="2">The sequence shown here is derived from an EMBL/GenBank/DDBJ whole genome shotgun (WGS) entry which is preliminary data.</text>
</comment>
<name>W9W1E5_9GAMM</name>
<evidence type="ECO:0000313" key="2">
    <source>
        <dbReference type="EMBL" id="EXJ16410.1"/>
    </source>
</evidence>
<evidence type="ECO:0000256" key="1">
    <source>
        <dbReference type="SAM" id="MobiDB-lite"/>
    </source>
</evidence>
<reference evidence="2 3" key="1">
    <citation type="submission" date="2012-11" db="EMBL/GenBank/DDBJ databases">
        <title>Genome assembly of Thiorhodococcus sp. AK35.</title>
        <authorList>
            <person name="Nupur N."/>
            <person name="Khatri I."/>
            <person name="Subramanian S."/>
            <person name="Pinnaka A."/>
        </authorList>
    </citation>
    <scope>NUCLEOTIDE SEQUENCE [LARGE SCALE GENOMIC DNA]</scope>
    <source>
        <strain evidence="2 3">AK35</strain>
    </source>
</reference>
<proteinExistence type="predicted"/>
<organism evidence="2 3">
    <name type="scientific">Imhoffiella purpurea</name>
    <dbReference type="NCBI Taxonomy" id="1249627"/>
    <lineage>
        <taxon>Bacteria</taxon>
        <taxon>Pseudomonadati</taxon>
        <taxon>Pseudomonadota</taxon>
        <taxon>Gammaproteobacteria</taxon>
        <taxon>Chromatiales</taxon>
        <taxon>Chromatiaceae</taxon>
        <taxon>Imhoffiella</taxon>
    </lineage>
</organism>
<evidence type="ECO:0000313" key="3">
    <source>
        <dbReference type="Proteomes" id="UP000019460"/>
    </source>
</evidence>
<feature type="region of interest" description="Disordered" evidence="1">
    <location>
        <begin position="1"/>
        <end position="28"/>
    </location>
</feature>
<gene>
    <name evidence="2" type="ORF">D779_0344</name>
</gene>
<feature type="compositionally biased region" description="Basic residues" evidence="1">
    <location>
        <begin position="1"/>
        <end position="10"/>
    </location>
</feature>
<keyword evidence="3" id="KW-1185">Reference proteome</keyword>